<protein>
    <submittedName>
        <fullName evidence="4">Unannotated protein</fullName>
    </submittedName>
</protein>
<comment type="pathway">
    <text evidence="1">Cofactor biosynthesis; molybdopterin biosynthesis.</text>
</comment>
<proteinExistence type="predicted"/>
<evidence type="ECO:0000313" key="4">
    <source>
        <dbReference type="EMBL" id="CAB4901750.1"/>
    </source>
</evidence>
<keyword evidence="2" id="KW-0501">Molybdenum cofactor biosynthesis</keyword>
<dbReference type="PANTHER" id="PTHR43764:SF1">
    <property type="entry name" value="MOLYBDOPTERIN MOLYBDOTRANSFERASE"/>
    <property type="match status" value="1"/>
</dbReference>
<feature type="domain" description="MoaB/Mog" evidence="3">
    <location>
        <begin position="20"/>
        <end position="163"/>
    </location>
</feature>
<dbReference type="PANTHER" id="PTHR43764">
    <property type="entry name" value="MOLYBDENUM COFACTOR BIOSYNTHESIS"/>
    <property type="match status" value="1"/>
</dbReference>
<dbReference type="InterPro" id="IPR051920">
    <property type="entry name" value="MPT_Adenylyltrnsfr/MoaC-Rel"/>
</dbReference>
<evidence type="ECO:0000259" key="3">
    <source>
        <dbReference type="SMART" id="SM00852"/>
    </source>
</evidence>
<name>A0A6J7GB23_9ZZZZ</name>
<dbReference type="SMART" id="SM00852">
    <property type="entry name" value="MoCF_biosynth"/>
    <property type="match status" value="1"/>
</dbReference>
<dbReference type="InterPro" id="IPR036425">
    <property type="entry name" value="MoaB/Mog-like_dom_sf"/>
</dbReference>
<dbReference type="Gene3D" id="3.40.980.10">
    <property type="entry name" value="MoaB/Mog-like domain"/>
    <property type="match status" value="1"/>
</dbReference>
<reference evidence="4" key="1">
    <citation type="submission" date="2020-05" db="EMBL/GenBank/DDBJ databases">
        <authorList>
            <person name="Chiriac C."/>
            <person name="Salcher M."/>
            <person name="Ghai R."/>
            <person name="Kavagutti S V."/>
        </authorList>
    </citation>
    <scope>NUCLEOTIDE SEQUENCE</scope>
</reference>
<dbReference type="NCBIfam" id="TIGR00177">
    <property type="entry name" value="molyb_syn"/>
    <property type="match status" value="1"/>
</dbReference>
<dbReference type="Pfam" id="PF00994">
    <property type="entry name" value="MoCF_biosynth"/>
    <property type="match status" value="1"/>
</dbReference>
<dbReference type="AlphaFoldDB" id="A0A6J7GB23"/>
<evidence type="ECO:0000256" key="2">
    <source>
        <dbReference type="ARBA" id="ARBA00023150"/>
    </source>
</evidence>
<organism evidence="4">
    <name type="scientific">freshwater metagenome</name>
    <dbReference type="NCBI Taxonomy" id="449393"/>
    <lineage>
        <taxon>unclassified sequences</taxon>
        <taxon>metagenomes</taxon>
        <taxon>ecological metagenomes</taxon>
    </lineage>
</organism>
<dbReference type="CDD" id="cd00886">
    <property type="entry name" value="MogA_MoaB"/>
    <property type="match status" value="1"/>
</dbReference>
<dbReference type="GO" id="GO:0006777">
    <property type="term" value="P:Mo-molybdopterin cofactor biosynthetic process"/>
    <property type="evidence" value="ECO:0007669"/>
    <property type="project" value="UniProtKB-KW"/>
</dbReference>
<dbReference type="SUPFAM" id="SSF53218">
    <property type="entry name" value="Molybdenum cofactor biosynthesis proteins"/>
    <property type="match status" value="1"/>
</dbReference>
<dbReference type="InterPro" id="IPR001453">
    <property type="entry name" value="MoaB/Mog_dom"/>
</dbReference>
<dbReference type="EMBL" id="CAFBMD010000079">
    <property type="protein sequence ID" value="CAB4901750.1"/>
    <property type="molecule type" value="Genomic_DNA"/>
</dbReference>
<gene>
    <name evidence="4" type="ORF">UFOPK3492_00977</name>
</gene>
<sequence length="172" mass="17915">MCALLIRVVAKAESGIVSSALVLVASRRASQGIYEDTSGPILAQGLRDLGFTVELKVVDDGEPVAKAISYAIDTEVELIITSGGTGLTPRDLTPEITERFIERALPGIAEALRIDGINHGIPTAALSRAIAGIAKNTLIINVAGSQGAAKDAVRVLSPIVRHAIDQMKGGDH</sequence>
<accession>A0A6J7GB23</accession>
<evidence type="ECO:0000256" key="1">
    <source>
        <dbReference type="ARBA" id="ARBA00005046"/>
    </source>
</evidence>